<keyword evidence="3" id="KW-1185">Reference proteome</keyword>
<sequence>MVPVLSPRLQGTRKPNPPQKPLPADPLGRMTRLTHASARTPGQRETGLHLASLRFV</sequence>
<feature type="region of interest" description="Disordered" evidence="1">
    <location>
        <begin position="37"/>
        <end position="56"/>
    </location>
</feature>
<name>A0ABQ9UQS8_SAGOE</name>
<proteinExistence type="predicted"/>
<evidence type="ECO:0000313" key="3">
    <source>
        <dbReference type="Proteomes" id="UP001266305"/>
    </source>
</evidence>
<dbReference type="Proteomes" id="UP001266305">
    <property type="component" value="Unassembled WGS sequence"/>
</dbReference>
<accession>A0ABQ9UQS8</accession>
<comment type="caution">
    <text evidence="2">The sequence shown here is derived from an EMBL/GenBank/DDBJ whole genome shotgun (WGS) entry which is preliminary data.</text>
</comment>
<feature type="region of interest" description="Disordered" evidence="1">
    <location>
        <begin position="1"/>
        <end position="28"/>
    </location>
</feature>
<gene>
    <name evidence="2" type="ORF">P7K49_024611</name>
</gene>
<evidence type="ECO:0000313" key="2">
    <source>
        <dbReference type="EMBL" id="KAK2099160.1"/>
    </source>
</evidence>
<dbReference type="EMBL" id="JASSZA010000011">
    <property type="protein sequence ID" value="KAK2099160.1"/>
    <property type="molecule type" value="Genomic_DNA"/>
</dbReference>
<feature type="compositionally biased region" description="Pro residues" evidence="1">
    <location>
        <begin position="15"/>
        <end position="24"/>
    </location>
</feature>
<organism evidence="2 3">
    <name type="scientific">Saguinus oedipus</name>
    <name type="common">Cotton-top tamarin</name>
    <name type="synonym">Oedipomidas oedipus</name>
    <dbReference type="NCBI Taxonomy" id="9490"/>
    <lineage>
        <taxon>Eukaryota</taxon>
        <taxon>Metazoa</taxon>
        <taxon>Chordata</taxon>
        <taxon>Craniata</taxon>
        <taxon>Vertebrata</taxon>
        <taxon>Euteleostomi</taxon>
        <taxon>Mammalia</taxon>
        <taxon>Eutheria</taxon>
        <taxon>Euarchontoglires</taxon>
        <taxon>Primates</taxon>
        <taxon>Haplorrhini</taxon>
        <taxon>Platyrrhini</taxon>
        <taxon>Cebidae</taxon>
        <taxon>Callitrichinae</taxon>
        <taxon>Saguinus</taxon>
    </lineage>
</organism>
<evidence type="ECO:0000256" key="1">
    <source>
        <dbReference type="SAM" id="MobiDB-lite"/>
    </source>
</evidence>
<protein>
    <submittedName>
        <fullName evidence="2">Uncharacterized protein</fullName>
    </submittedName>
</protein>
<reference evidence="2 3" key="1">
    <citation type="submission" date="2023-05" db="EMBL/GenBank/DDBJ databases">
        <title>B98-5 Cell Line De Novo Hybrid Assembly: An Optical Mapping Approach.</title>
        <authorList>
            <person name="Kananen K."/>
            <person name="Auerbach J.A."/>
            <person name="Kautto E."/>
            <person name="Blachly J.S."/>
        </authorList>
    </citation>
    <scope>NUCLEOTIDE SEQUENCE [LARGE SCALE GENOMIC DNA]</scope>
    <source>
        <strain evidence="2">B95-8</strain>
        <tissue evidence="2">Cell line</tissue>
    </source>
</reference>